<dbReference type="AlphaFoldDB" id="A0A813INE3"/>
<evidence type="ECO:0000313" key="1">
    <source>
        <dbReference type="EMBL" id="CAE8652556.1"/>
    </source>
</evidence>
<dbReference type="SUPFAM" id="SSF53335">
    <property type="entry name" value="S-adenosyl-L-methionine-dependent methyltransferases"/>
    <property type="match status" value="1"/>
</dbReference>
<sequence length="149" mass="16042">VIPLLARNAAVDVAASGDLGGAEAPSSPSADLTSVKPLWWGDLEAAGALTESGGSFDVVLCCEVVYQQPPHVLEALQATLQAVLTRPGGRVVFAYQHRDGAEVTDARFFDSLAAVCGLDFEKEESLSQWDGVWDDIDYRWVRTYKATVK</sequence>
<gene>
    <name evidence="1" type="ORF">PGLA2088_LOCUS9783</name>
</gene>
<dbReference type="InterPro" id="IPR029063">
    <property type="entry name" value="SAM-dependent_MTases_sf"/>
</dbReference>
<dbReference type="Proteomes" id="UP000626109">
    <property type="component" value="Unassembled WGS sequence"/>
</dbReference>
<name>A0A813INE3_POLGL</name>
<accession>A0A813INE3</accession>
<feature type="non-terminal residue" evidence="1">
    <location>
        <position position="149"/>
    </location>
</feature>
<proteinExistence type="predicted"/>
<organism evidence="1 2">
    <name type="scientific">Polarella glacialis</name>
    <name type="common">Dinoflagellate</name>
    <dbReference type="NCBI Taxonomy" id="89957"/>
    <lineage>
        <taxon>Eukaryota</taxon>
        <taxon>Sar</taxon>
        <taxon>Alveolata</taxon>
        <taxon>Dinophyceae</taxon>
        <taxon>Suessiales</taxon>
        <taxon>Suessiaceae</taxon>
        <taxon>Polarella</taxon>
    </lineage>
</organism>
<comment type="caution">
    <text evidence="1">The sequence shown here is derived from an EMBL/GenBank/DDBJ whole genome shotgun (WGS) entry which is preliminary data.</text>
</comment>
<evidence type="ECO:0008006" key="3">
    <source>
        <dbReference type="Google" id="ProtNLM"/>
    </source>
</evidence>
<reference evidence="1" key="1">
    <citation type="submission" date="2021-02" db="EMBL/GenBank/DDBJ databases">
        <authorList>
            <person name="Dougan E. K."/>
            <person name="Rhodes N."/>
            <person name="Thang M."/>
            <person name="Chan C."/>
        </authorList>
    </citation>
    <scope>NUCLEOTIDE SEQUENCE</scope>
</reference>
<evidence type="ECO:0000313" key="2">
    <source>
        <dbReference type="Proteomes" id="UP000626109"/>
    </source>
</evidence>
<protein>
    <recommendedName>
        <fullName evidence="3">Calmodulin-lysine N-methyltransferase</fullName>
    </recommendedName>
</protein>
<dbReference type="Gene3D" id="3.40.50.150">
    <property type="entry name" value="Vaccinia Virus protein VP39"/>
    <property type="match status" value="1"/>
</dbReference>
<dbReference type="EMBL" id="CAJNNW010010878">
    <property type="protein sequence ID" value="CAE8652556.1"/>
    <property type="molecule type" value="Genomic_DNA"/>
</dbReference>